<dbReference type="InterPro" id="IPR044443">
    <property type="entry name" value="Ribosomal_mL44_DSRM_fung"/>
</dbReference>
<evidence type="ECO:0000256" key="4">
    <source>
        <dbReference type="ARBA" id="ARBA00023128"/>
    </source>
</evidence>
<gene>
    <name evidence="10" type="ORF">HRG_04933</name>
</gene>
<dbReference type="InterPro" id="IPR000999">
    <property type="entry name" value="RNase_III_dom"/>
</dbReference>
<evidence type="ECO:0000256" key="6">
    <source>
        <dbReference type="ARBA" id="ARBA00024034"/>
    </source>
</evidence>
<comment type="caution">
    <text evidence="10">The sequence shown here is derived from an EMBL/GenBank/DDBJ whole genome shotgun (WGS) entry which is preliminary data.</text>
</comment>
<evidence type="ECO:0000256" key="1">
    <source>
        <dbReference type="ARBA" id="ARBA00004173"/>
    </source>
</evidence>
<dbReference type="SUPFAM" id="SSF69065">
    <property type="entry name" value="RNase III domain-like"/>
    <property type="match status" value="1"/>
</dbReference>
<keyword evidence="11" id="KW-1185">Reference proteome</keyword>
<feature type="domain" description="RNase III" evidence="9">
    <location>
        <begin position="67"/>
        <end position="155"/>
    </location>
</feature>
<dbReference type="SMART" id="SM00358">
    <property type="entry name" value="DSRM"/>
    <property type="match status" value="1"/>
</dbReference>
<keyword evidence="4" id="KW-0496">Mitochondrion</keyword>
<dbReference type="Gene3D" id="1.10.1520.10">
    <property type="entry name" value="Ribonuclease III domain"/>
    <property type="match status" value="1"/>
</dbReference>
<dbReference type="InterPro" id="IPR014720">
    <property type="entry name" value="dsRBD_dom"/>
</dbReference>
<dbReference type="PANTHER" id="PTHR11207:SF32">
    <property type="entry name" value="LARGE RIBOSOMAL SUBUNIT PROTEIN ML44"/>
    <property type="match status" value="1"/>
</dbReference>
<protein>
    <recommendedName>
        <fullName evidence="7">Large ribosomal subunit protein mL44</fullName>
    </recommendedName>
</protein>
<feature type="region of interest" description="Disordered" evidence="8">
    <location>
        <begin position="41"/>
        <end position="62"/>
    </location>
</feature>
<dbReference type="Pfam" id="PF22892">
    <property type="entry name" value="DSRM_MRPL44"/>
    <property type="match status" value="1"/>
</dbReference>
<keyword evidence="5" id="KW-0687">Ribonucleoprotein</keyword>
<feature type="compositionally biased region" description="Basic and acidic residues" evidence="8">
    <location>
        <begin position="41"/>
        <end position="51"/>
    </location>
</feature>
<dbReference type="SUPFAM" id="SSF54768">
    <property type="entry name" value="dsRNA-binding domain-like"/>
    <property type="match status" value="1"/>
</dbReference>
<evidence type="ECO:0000256" key="7">
    <source>
        <dbReference type="ARBA" id="ARBA00035187"/>
    </source>
</evidence>
<evidence type="ECO:0000256" key="2">
    <source>
        <dbReference type="ARBA" id="ARBA00022884"/>
    </source>
</evidence>
<dbReference type="CDD" id="cd19873">
    <property type="entry name" value="DSRM_MRPL3_like"/>
    <property type="match status" value="1"/>
</dbReference>
<keyword evidence="2" id="KW-0694">RNA-binding</keyword>
<dbReference type="PANTHER" id="PTHR11207">
    <property type="entry name" value="RIBONUCLEASE III"/>
    <property type="match status" value="1"/>
</dbReference>
<evidence type="ECO:0000259" key="9">
    <source>
        <dbReference type="PROSITE" id="PS50142"/>
    </source>
</evidence>
<proteinExistence type="inferred from homology"/>
<dbReference type="AlphaFoldDB" id="A0A9P8SK87"/>
<dbReference type="InterPro" id="IPR036389">
    <property type="entry name" value="RNase_III_sf"/>
</dbReference>
<dbReference type="GO" id="GO:0003725">
    <property type="term" value="F:double-stranded RNA binding"/>
    <property type="evidence" value="ECO:0007669"/>
    <property type="project" value="InterPro"/>
</dbReference>
<evidence type="ECO:0000256" key="5">
    <source>
        <dbReference type="ARBA" id="ARBA00023274"/>
    </source>
</evidence>
<dbReference type="SMART" id="SM00535">
    <property type="entry name" value="RIBOc"/>
    <property type="match status" value="1"/>
</dbReference>
<dbReference type="RefSeq" id="XP_044722018.1">
    <property type="nucleotide sequence ID" value="XM_044863404.1"/>
</dbReference>
<comment type="subcellular location">
    <subcellularLocation>
        <location evidence="1">Mitochondrion</location>
    </subcellularLocation>
</comment>
<dbReference type="Proteomes" id="UP000824596">
    <property type="component" value="Unassembled WGS sequence"/>
</dbReference>
<evidence type="ECO:0000313" key="10">
    <source>
        <dbReference type="EMBL" id="KAH0964505.1"/>
    </source>
</evidence>
<organism evidence="10 11">
    <name type="scientific">Hirsutella rhossiliensis</name>
    <dbReference type="NCBI Taxonomy" id="111463"/>
    <lineage>
        <taxon>Eukaryota</taxon>
        <taxon>Fungi</taxon>
        <taxon>Dikarya</taxon>
        <taxon>Ascomycota</taxon>
        <taxon>Pezizomycotina</taxon>
        <taxon>Sordariomycetes</taxon>
        <taxon>Hypocreomycetidae</taxon>
        <taxon>Hypocreales</taxon>
        <taxon>Ophiocordycipitaceae</taxon>
        <taxon>Hirsutella</taxon>
    </lineage>
</organism>
<dbReference type="GO" id="GO:0006396">
    <property type="term" value="P:RNA processing"/>
    <property type="evidence" value="ECO:0007669"/>
    <property type="project" value="InterPro"/>
</dbReference>
<dbReference type="PROSITE" id="PS50142">
    <property type="entry name" value="RNASE_3_2"/>
    <property type="match status" value="1"/>
</dbReference>
<evidence type="ECO:0000256" key="3">
    <source>
        <dbReference type="ARBA" id="ARBA00022980"/>
    </source>
</evidence>
<dbReference type="InterPro" id="IPR044444">
    <property type="entry name" value="Ribosomal_mL44_DSRM_metazoa"/>
</dbReference>
<dbReference type="EMBL" id="JAIZPD010000004">
    <property type="protein sequence ID" value="KAH0964505.1"/>
    <property type="molecule type" value="Genomic_DNA"/>
</dbReference>
<dbReference type="GeneID" id="68354062"/>
<dbReference type="OrthoDB" id="67027at2759"/>
<comment type="similarity">
    <text evidence="6">Belongs to the ribonuclease III family. Mitochondrion-specific ribosomal protein mL44 subfamily.</text>
</comment>
<sequence>MKRLRPARCSGQLLRACPATRQPFVNAIRCLHAEAPAHNGDRLAFEPDAKPGRPSTSHKRPDVSAKLAALHARLALSKTIPLQTLARALITPSADPDAEANNSNLAYLGSTIVNYHVLEYLVCKWPRLPMAILYEALRAYAGHESLQQVARQWGLELAAAPGQEVDPGLLQWKADGQHMLSTRWGYIRPDVRRNAHYHRPSLSSRVVLDVDFGERVPPSSGEEEYQGLQSEATASFVQAVVGSIYTHCGREPAKSFVASHILSRQLDPSALFAFKLPTRELALLCAREGFEAPLARLESETGRLSRTPVYVVGIYSGSEKLGEGSGPSLDIARRKASMNALKAWYLYSPGNKVRVPSDTMDEEAEPWTAPHIDIGEII</sequence>
<dbReference type="GO" id="GO:0004525">
    <property type="term" value="F:ribonuclease III activity"/>
    <property type="evidence" value="ECO:0007669"/>
    <property type="project" value="InterPro"/>
</dbReference>
<accession>A0A9P8SK87</accession>
<reference evidence="10" key="1">
    <citation type="submission" date="2021-09" db="EMBL/GenBank/DDBJ databases">
        <title>A high-quality genome of the endoparasitic fungus Hirsutella rhossiliensis with a comparison of Hirsutella genomes reveals transposable elements contributing to genome size variation.</title>
        <authorList>
            <person name="Lin R."/>
            <person name="Jiao Y."/>
            <person name="Sun X."/>
            <person name="Ling J."/>
            <person name="Xie B."/>
            <person name="Cheng X."/>
        </authorList>
    </citation>
    <scope>NUCLEOTIDE SEQUENCE</scope>
    <source>
        <strain evidence="10">HR02</strain>
    </source>
</reference>
<dbReference type="GO" id="GO:0005739">
    <property type="term" value="C:mitochondrion"/>
    <property type="evidence" value="ECO:0007669"/>
    <property type="project" value="TreeGrafter"/>
</dbReference>
<dbReference type="GO" id="GO:0003735">
    <property type="term" value="F:structural constituent of ribosome"/>
    <property type="evidence" value="ECO:0007669"/>
    <property type="project" value="TreeGrafter"/>
</dbReference>
<keyword evidence="3" id="KW-0689">Ribosomal protein</keyword>
<name>A0A9P8SK87_9HYPO</name>
<evidence type="ECO:0000313" key="11">
    <source>
        <dbReference type="Proteomes" id="UP000824596"/>
    </source>
</evidence>
<dbReference type="Gene3D" id="3.30.160.20">
    <property type="match status" value="1"/>
</dbReference>
<evidence type="ECO:0000256" key="8">
    <source>
        <dbReference type="SAM" id="MobiDB-lite"/>
    </source>
</evidence>